<keyword evidence="3 8" id="KW-0349">Heme</keyword>
<dbReference type="AlphaFoldDB" id="A0A8H6F610"/>
<protein>
    <submittedName>
        <fullName evidence="10">Cytochrome P450 family protein</fullName>
    </submittedName>
</protein>
<dbReference type="InterPro" id="IPR017972">
    <property type="entry name" value="Cyt_P450_CS"/>
</dbReference>
<dbReference type="GO" id="GO:0016705">
    <property type="term" value="F:oxidoreductase activity, acting on paired donors, with incorporation or reduction of molecular oxygen"/>
    <property type="evidence" value="ECO:0007669"/>
    <property type="project" value="InterPro"/>
</dbReference>
<comment type="caution">
    <text evidence="10">The sequence shown here is derived from an EMBL/GenBank/DDBJ whole genome shotgun (WGS) entry which is preliminary data.</text>
</comment>
<dbReference type="PANTHER" id="PTHR24287">
    <property type="entry name" value="P450, PUTATIVE (EUROFUNG)-RELATED"/>
    <property type="match status" value="1"/>
</dbReference>
<dbReference type="GO" id="GO:0004497">
    <property type="term" value="F:monooxygenase activity"/>
    <property type="evidence" value="ECO:0007669"/>
    <property type="project" value="UniProtKB-KW"/>
</dbReference>
<dbReference type="PRINTS" id="PR00385">
    <property type="entry name" value="P450"/>
</dbReference>
<dbReference type="GO" id="GO:0020037">
    <property type="term" value="F:heme binding"/>
    <property type="evidence" value="ECO:0007669"/>
    <property type="project" value="InterPro"/>
</dbReference>
<dbReference type="InterPro" id="IPR047146">
    <property type="entry name" value="Cyt_P450_E_CYP52_fungi"/>
</dbReference>
<dbReference type="PANTHER" id="PTHR24287:SF1">
    <property type="entry name" value="P450, PUTATIVE (EUROFUNG)-RELATED"/>
    <property type="match status" value="1"/>
</dbReference>
<evidence type="ECO:0000256" key="9">
    <source>
        <dbReference type="RuleBase" id="RU000461"/>
    </source>
</evidence>
<dbReference type="InterPro" id="IPR036396">
    <property type="entry name" value="Cyt_P450_sf"/>
</dbReference>
<proteinExistence type="inferred from homology"/>
<feature type="binding site" description="axial binding residue" evidence="8">
    <location>
        <position position="219"/>
    </location>
    <ligand>
        <name>heme</name>
        <dbReference type="ChEBI" id="CHEBI:30413"/>
    </ligand>
    <ligandPart>
        <name>Fe</name>
        <dbReference type="ChEBI" id="CHEBI:18248"/>
    </ligandPart>
</feature>
<dbReference type="InterPro" id="IPR001128">
    <property type="entry name" value="Cyt_P450"/>
</dbReference>
<evidence type="ECO:0000256" key="3">
    <source>
        <dbReference type="ARBA" id="ARBA00022617"/>
    </source>
</evidence>
<accession>A0A8H6F610</accession>
<keyword evidence="5 9" id="KW-0560">Oxidoreductase</keyword>
<dbReference type="Proteomes" id="UP000536275">
    <property type="component" value="Unassembled WGS sequence"/>
</dbReference>
<name>A0A8H6F610_CANAX</name>
<sequence>MYWLLNSSEFKSCNSKVHKFAEYYVNKALELSHEELEKQQGYVFLYELAKQTRDTKVLRDQLLNILVAGRDTTAGLLSFVFFELARNPRVFAKLREEVEEKFGVGEDARVEEISFESLKSCEYLKAVLNECLRLYPSVPQNFRVATKNTTLPRGGGSDGMSPILVRKGQTVMYSVYVTHRDTKVYGKDADEFRPERWFEPETRKLGWSFVPFNGGPRICLGQQFALTEASYVTVRLLQEFGHLTMDPNTDYPPKKMSHLTMSLYDGTNVEMY</sequence>
<dbReference type="GO" id="GO:0005506">
    <property type="term" value="F:iron ion binding"/>
    <property type="evidence" value="ECO:0007669"/>
    <property type="project" value="InterPro"/>
</dbReference>
<gene>
    <name evidence="10" type="ORF">FOB64_000807</name>
</gene>
<dbReference type="SUPFAM" id="SSF48264">
    <property type="entry name" value="Cytochrome P450"/>
    <property type="match status" value="1"/>
</dbReference>
<evidence type="ECO:0000256" key="7">
    <source>
        <dbReference type="ARBA" id="ARBA00023033"/>
    </source>
</evidence>
<comment type="similarity">
    <text evidence="2 9">Belongs to the cytochrome P450 family.</text>
</comment>
<evidence type="ECO:0000256" key="5">
    <source>
        <dbReference type="ARBA" id="ARBA00023002"/>
    </source>
</evidence>
<evidence type="ECO:0000313" key="11">
    <source>
        <dbReference type="Proteomes" id="UP000536275"/>
    </source>
</evidence>
<evidence type="ECO:0000256" key="2">
    <source>
        <dbReference type="ARBA" id="ARBA00010617"/>
    </source>
</evidence>
<dbReference type="Gene3D" id="1.10.630.10">
    <property type="entry name" value="Cytochrome P450"/>
    <property type="match status" value="1"/>
</dbReference>
<reference evidence="10 11" key="1">
    <citation type="submission" date="2020-03" db="EMBL/GenBank/DDBJ databases">
        <title>FDA dAtabase for Regulatory Grade micrObial Sequences (FDA-ARGOS): Supporting development and validation of Infectious Disease Dx tests.</title>
        <authorList>
            <person name="Campos J."/>
            <person name="Goldberg B."/>
            <person name="Tallon L."/>
            <person name="Sadzewicz L."/>
            <person name="Vavikolanu K."/>
            <person name="Mehta A."/>
            <person name="Aluvathingal J."/>
            <person name="Nadendla S."/>
            <person name="Nandy P."/>
            <person name="Geyer C."/>
            <person name="Yan Y."/>
            <person name="Sichtig H."/>
        </authorList>
    </citation>
    <scope>NUCLEOTIDE SEQUENCE [LARGE SCALE GENOMIC DNA]</scope>
    <source>
        <strain evidence="10 11">FDAARGOS_656</strain>
    </source>
</reference>
<evidence type="ECO:0000256" key="4">
    <source>
        <dbReference type="ARBA" id="ARBA00022723"/>
    </source>
</evidence>
<keyword evidence="7 9" id="KW-0503">Monooxygenase</keyword>
<dbReference type="Pfam" id="PF00067">
    <property type="entry name" value="p450"/>
    <property type="match status" value="1"/>
</dbReference>
<evidence type="ECO:0000313" key="10">
    <source>
        <dbReference type="EMBL" id="KAF6071849.1"/>
    </source>
</evidence>
<keyword evidence="4 8" id="KW-0479">Metal-binding</keyword>
<evidence type="ECO:0000256" key="1">
    <source>
        <dbReference type="ARBA" id="ARBA00001971"/>
    </source>
</evidence>
<dbReference type="EMBL" id="JABWAD010000010">
    <property type="protein sequence ID" value="KAF6071849.1"/>
    <property type="molecule type" value="Genomic_DNA"/>
</dbReference>
<organism evidence="10 11">
    <name type="scientific">Candida albicans</name>
    <name type="common">Yeast</name>
    <dbReference type="NCBI Taxonomy" id="5476"/>
    <lineage>
        <taxon>Eukaryota</taxon>
        <taxon>Fungi</taxon>
        <taxon>Dikarya</taxon>
        <taxon>Ascomycota</taxon>
        <taxon>Saccharomycotina</taxon>
        <taxon>Pichiomycetes</taxon>
        <taxon>Debaryomycetaceae</taxon>
        <taxon>Candida/Lodderomyces clade</taxon>
        <taxon>Candida</taxon>
    </lineage>
</organism>
<dbReference type="InterPro" id="IPR002401">
    <property type="entry name" value="Cyt_P450_E_grp-I"/>
</dbReference>
<dbReference type="PRINTS" id="PR00463">
    <property type="entry name" value="EP450I"/>
</dbReference>
<dbReference type="PROSITE" id="PS00086">
    <property type="entry name" value="CYTOCHROME_P450"/>
    <property type="match status" value="1"/>
</dbReference>
<evidence type="ECO:0000256" key="6">
    <source>
        <dbReference type="ARBA" id="ARBA00023004"/>
    </source>
</evidence>
<comment type="cofactor">
    <cofactor evidence="1 8">
        <name>heme</name>
        <dbReference type="ChEBI" id="CHEBI:30413"/>
    </cofactor>
</comment>
<keyword evidence="6 8" id="KW-0408">Iron</keyword>
<evidence type="ECO:0000256" key="8">
    <source>
        <dbReference type="PIRSR" id="PIRSR602401-1"/>
    </source>
</evidence>